<evidence type="ECO:0000313" key="2">
    <source>
        <dbReference type="EMBL" id="AOO81563.1"/>
    </source>
</evidence>
<feature type="domain" description="ORC1/DEAH AAA+ ATPase" evidence="1">
    <location>
        <begin position="267"/>
        <end position="385"/>
    </location>
</feature>
<dbReference type="EMBL" id="CP017147">
    <property type="protein sequence ID" value="AOO81563.1"/>
    <property type="molecule type" value="Genomic_DNA"/>
</dbReference>
<dbReference type="InterPro" id="IPR027417">
    <property type="entry name" value="P-loop_NTPase"/>
</dbReference>
<dbReference type="KEGG" id="bvv:BHK69_14850"/>
<dbReference type="InterPro" id="IPR049945">
    <property type="entry name" value="AAA_22"/>
</dbReference>
<dbReference type="Gene3D" id="3.40.50.300">
    <property type="entry name" value="P-loop containing nucleotide triphosphate hydrolases"/>
    <property type="match status" value="1"/>
</dbReference>
<proteinExistence type="predicted"/>
<dbReference type="GO" id="GO:0016887">
    <property type="term" value="F:ATP hydrolysis activity"/>
    <property type="evidence" value="ECO:0007669"/>
    <property type="project" value="InterPro"/>
</dbReference>
<organism evidence="2 3">
    <name type="scientific">Bosea vaviloviae</name>
    <dbReference type="NCBI Taxonomy" id="1526658"/>
    <lineage>
        <taxon>Bacteria</taxon>
        <taxon>Pseudomonadati</taxon>
        <taxon>Pseudomonadota</taxon>
        <taxon>Alphaproteobacteria</taxon>
        <taxon>Hyphomicrobiales</taxon>
        <taxon>Boseaceae</taxon>
        <taxon>Bosea</taxon>
    </lineage>
</organism>
<dbReference type="Pfam" id="PF13401">
    <property type="entry name" value="AAA_22"/>
    <property type="match status" value="1"/>
</dbReference>
<keyword evidence="3" id="KW-1185">Reference proteome</keyword>
<dbReference type="STRING" id="1526658.BHK69_14850"/>
<protein>
    <recommendedName>
        <fullName evidence="1">ORC1/DEAH AAA+ ATPase domain-containing protein</fullName>
    </recommendedName>
</protein>
<reference evidence="2 3" key="1">
    <citation type="journal article" date="2015" name="Antonie Van Leeuwenhoek">
        <title>Bosea vaviloviae sp. nov., a new species of slow-growing rhizobia isolated from nodules of the relict species Vavilovia formosa (Stev.) Fed.</title>
        <authorList>
            <person name="Safronova V.I."/>
            <person name="Kuznetsova I.G."/>
            <person name="Sazanova A.L."/>
            <person name="Kimeklis A.K."/>
            <person name="Belimov A.A."/>
            <person name="Andronov E.E."/>
            <person name="Pinaev A.G."/>
            <person name="Chizhevskaya E.P."/>
            <person name="Pukhaev A.R."/>
            <person name="Popov K.P."/>
            <person name="Willems A."/>
            <person name="Tikhonovich I.A."/>
        </authorList>
    </citation>
    <scope>NUCLEOTIDE SEQUENCE [LARGE SCALE GENOMIC DNA]</scope>
    <source>
        <strain evidence="2 3">Vaf18</strain>
    </source>
</reference>
<sequence>MNLGHDFKTPGILRAGFDYQDLISIQLLIRYFREPSLYDWIKVEATEAEFQSIDDIVARRPDGRFELRQVKFTPDPTETAVALDWDWLLAKKTPKTRSLIQKWLPTTILHLDHGTLASASLHTDRRPGGTFAEALDDVLVVYDRIPHVVLSRIHEQLGNETDARRFFEVFEFHHSEDVLEDLEYRLKAVLVPSDTNETGWLSLRKAVWTWATQKDRPGPGGKIRHLDLRQIIARKPTPIPQDFRVPAGYSPPDKAFDNSFRDRVRNNDGVHVLWGPPGRGKSTYLSHLVDQKRPGNEVWIRHHYFLSLTDSSHGRFYFTEIAHSLCDQLQTAGEEGSARLDLSSVIAKRAGELAAKGGRLIIVIDGLDHVWRERRSLEQMVQLFDHLLPLPPNVSLIVGSQKVPDAQLPPRLLKIAPKSKWLELPLMSPDVVHGWLQGQAKTRHLVIGSDDEARRERSGKKALAITLRNLSLAFHRASRGLPLHLIYALETLVRRGGAVTASDVDALPACPDGDIRTYYQGLWTRISPLARELLHVLAGLQFALPPSGLWQCFGRAPDVEAAIDEIDHLMERRRTGVIPFHGSIFAFVRELADHDGIWGQRGGDVVTWLETMAPPYWRWAWLWVTKGQLGDVGGLKSGPDRAWVIDAMARGYPLEQITLILSRAEDAAFEAFDLCRTFELRSLATRVDNAVEFQIHDFGPFFETAAAVTEDDFPRLVIEDDVTSLPPGLMMPGLRSIDPAKRPDLAGKVLDDLQRRMRDQMEERRYSSTPSDWRTDAVRVLAWTPAPELDRLRKYAAQFRDGEALVTAFARECLFGDKSTLLIPLSRAPLNRALAREVVAAFCLEGLAPDGNQLPSELLAHPLGQAFGALCGSDVQTESSLDLDLLLGNRDYDKRFTGTRAGLHNLFFATFASVCGSAGVAPSLTVSPSLQDDWVASAAAEIVDIASELARAWTDEKIPPTARRLYEAIGLAQPRHRGFVTDLHFNDARLAVMDIAIDLQTLALAQAATQRIDTDDLLAISASPWWLAELWLGAFSERRLPFHTEAAAARLVAIIDQGIASAVTQFDERSRLAADLARFAHDNGLVEQARSALRRAASCMIGYNWHKDMFAFEVLDAIEHVSEVVPAFALELLLRLAPVYDSLSDFTDGDETRHARGTFYELIARLDVDRVAVLHGHLIDAENWHLADQVVHSAAQALPNTSTTVALLRTFVEPGGRQIAQAFADQHGLTDLSGHLNRAIGTSQPNLAVPAPSPPKLRRGLKQGRPPRVADYPAEQLGKLVTAIRRANLDYTLERDLIVKWLQHWEKQGQAKAALKALENQLDSGGFDTMVGRTLDAAYAVARRALGRSAAYPWIVRAHKHQYGWYRYMTDSKANLARLDTVAKDYPARWKDFIIDASVGIPIGLGEAPSRSLGIGRLVYFLVKVGQTKMAIDYVLTLVKILEAEVSDLPLPAAKWAA</sequence>
<dbReference type="Proteomes" id="UP000094969">
    <property type="component" value="Chromosome"/>
</dbReference>
<evidence type="ECO:0000313" key="3">
    <source>
        <dbReference type="Proteomes" id="UP000094969"/>
    </source>
</evidence>
<accession>A0A1D7U2G9</accession>
<evidence type="ECO:0000259" key="1">
    <source>
        <dbReference type="Pfam" id="PF13401"/>
    </source>
</evidence>
<dbReference type="SUPFAM" id="SSF52540">
    <property type="entry name" value="P-loop containing nucleoside triphosphate hydrolases"/>
    <property type="match status" value="1"/>
</dbReference>
<gene>
    <name evidence="2" type="ORF">BHK69_14850</name>
</gene>
<name>A0A1D7U2G9_9HYPH</name>